<reference evidence="2" key="1">
    <citation type="submission" date="2015-11" db="EMBL/GenBank/DDBJ databases">
        <authorList>
            <person name="Varghese N."/>
        </authorList>
    </citation>
    <scope>NUCLEOTIDE SEQUENCE [LARGE SCALE GENOMIC DNA]</scope>
</reference>
<name>A0A0S4MZD7_9BACT</name>
<keyword evidence="2" id="KW-1185">Reference proteome</keyword>
<dbReference type="RefSeq" id="WP_140944713.1">
    <property type="nucleotide sequence ID" value="NZ_FAOO01000005.1"/>
</dbReference>
<evidence type="ECO:0000313" key="1">
    <source>
        <dbReference type="EMBL" id="CUU04286.1"/>
    </source>
</evidence>
<evidence type="ECO:0000313" key="2">
    <source>
        <dbReference type="Proteomes" id="UP000320623"/>
    </source>
</evidence>
<dbReference type="AlphaFoldDB" id="A0A0S4MZD7"/>
<organism evidence="1 2">
    <name type="scientific">Candidatus Thermokryptus mobilis</name>
    <dbReference type="NCBI Taxonomy" id="1643428"/>
    <lineage>
        <taxon>Bacteria</taxon>
        <taxon>Pseudomonadati</taxon>
        <taxon>Candidatus Kryptoniota</taxon>
        <taxon>Candidatus Thermokryptus</taxon>
    </lineage>
</organism>
<dbReference type="STRING" id="1643428.GCA_001442855_00929"/>
<gene>
    <name evidence="1" type="ORF">JGI1_00952</name>
</gene>
<dbReference type="Proteomes" id="UP000320623">
    <property type="component" value="Unassembled WGS sequence"/>
</dbReference>
<dbReference type="PROSITE" id="PS51257">
    <property type="entry name" value="PROKAR_LIPOPROTEIN"/>
    <property type="match status" value="1"/>
</dbReference>
<dbReference type="OrthoDB" id="9809569at2"/>
<sequence>MILRFLFVLVLVMFGCRSWNLTSERGVVSYEISFNTDKNYIINETSFILQLYEYTMEIIDPTKDYYVMQTYWRLRDGQMAIGSDTIGVLFRDRVKVHIIPRGRTSIYFRSYQIYNTVLEFEVQVSMGLGNWVKVTPPKDYLEEYHAIVKEIKLRMLKYGPSSG</sequence>
<dbReference type="EMBL" id="FAOO01000005">
    <property type="protein sequence ID" value="CUU04286.1"/>
    <property type="molecule type" value="Genomic_DNA"/>
</dbReference>
<protein>
    <submittedName>
        <fullName evidence="1">Uncharacterized protein</fullName>
    </submittedName>
</protein>
<accession>A0A0S4MZD7</accession>
<proteinExistence type="predicted"/>